<organism evidence="4 5">
    <name type="scientific">Stachybotrys elegans</name>
    <dbReference type="NCBI Taxonomy" id="80388"/>
    <lineage>
        <taxon>Eukaryota</taxon>
        <taxon>Fungi</taxon>
        <taxon>Dikarya</taxon>
        <taxon>Ascomycota</taxon>
        <taxon>Pezizomycotina</taxon>
        <taxon>Sordariomycetes</taxon>
        <taxon>Hypocreomycetidae</taxon>
        <taxon>Hypocreales</taxon>
        <taxon>Stachybotryaceae</taxon>
        <taxon>Stachybotrys</taxon>
    </lineage>
</organism>
<accession>A0A8K0SPE4</accession>
<proteinExistence type="predicted"/>
<reference evidence="4" key="1">
    <citation type="journal article" date="2021" name="Nat. Commun.">
        <title>Genetic determinants of endophytism in the Arabidopsis root mycobiome.</title>
        <authorList>
            <person name="Mesny F."/>
            <person name="Miyauchi S."/>
            <person name="Thiergart T."/>
            <person name="Pickel B."/>
            <person name="Atanasova L."/>
            <person name="Karlsson M."/>
            <person name="Huettel B."/>
            <person name="Barry K.W."/>
            <person name="Haridas S."/>
            <person name="Chen C."/>
            <person name="Bauer D."/>
            <person name="Andreopoulos W."/>
            <person name="Pangilinan J."/>
            <person name="LaButti K."/>
            <person name="Riley R."/>
            <person name="Lipzen A."/>
            <person name="Clum A."/>
            <person name="Drula E."/>
            <person name="Henrissat B."/>
            <person name="Kohler A."/>
            <person name="Grigoriev I.V."/>
            <person name="Martin F.M."/>
            <person name="Hacquard S."/>
        </authorList>
    </citation>
    <scope>NUCLEOTIDE SEQUENCE</scope>
    <source>
        <strain evidence="4">MPI-CAGE-CH-0235</strain>
    </source>
</reference>
<feature type="coiled-coil region" evidence="1">
    <location>
        <begin position="447"/>
        <end position="474"/>
    </location>
</feature>
<dbReference type="AlphaFoldDB" id="A0A8K0SPE4"/>
<feature type="transmembrane region" description="Helical" evidence="3">
    <location>
        <begin position="35"/>
        <end position="53"/>
    </location>
</feature>
<dbReference type="Proteomes" id="UP000813444">
    <property type="component" value="Unassembled WGS sequence"/>
</dbReference>
<comment type="caution">
    <text evidence="4">The sequence shown here is derived from an EMBL/GenBank/DDBJ whole genome shotgun (WGS) entry which is preliminary data.</text>
</comment>
<feature type="compositionally biased region" description="Low complexity" evidence="2">
    <location>
        <begin position="187"/>
        <end position="197"/>
    </location>
</feature>
<keyword evidence="3" id="KW-0812">Transmembrane</keyword>
<evidence type="ECO:0000256" key="1">
    <source>
        <dbReference type="SAM" id="Coils"/>
    </source>
</evidence>
<sequence>MVCSQSYLVVPDALLALSALSVPSATGYGFLFDPYLQLLLSVSLIFGSLLVSATNPAGPLRYAYYHHQDLTEKVFPFASHIGTRMMGWASLPVLTLALLPWFRTGFFMCIVPAAWQFVLEEHRRNINQLSNDIDECCSNAQAAVDKALSDADKAREHMHRLDQNLRADDLYGGCSAAYLVRVKLSTSDSDTGSGPTTRSVQGATLSRGVETTTTAAEVVAENAVEASNAAQKSLQLLHEIQHAAVQVKTAAGEGRMEGLEDQVKATQAKLEAAIRASGGAETAEKKARDNARNTHLGWLLVREQHAEEVARVTSTVDKACIQAAALSGQARAELGAAERLENTAHMLVANVVRDARAAHDVWLDSAWSLGEVKHFQLASDNARKGREIQTEAANGAVVALEKIEADVVAAAEAARKAAEHASRVRQSAVGAKAAAALGGVKGAEPAIRELNEALQACQQQFEQAVDKREDVQATMVQFARDTHLPDP</sequence>
<evidence type="ECO:0000256" key="3">
    <source>
        <dbReference type="SAM" id="Phobius"/>
    </source>
</evidence>
<feature type="coiled-coil region" evidence="1">
    <location>
        <begin position="119"/>
        <end position="164"/>
    </location>
</feature>
<evidence type="ECO:0000313" key="5">
    <source>
        <dbReference type="Proteomes" id="UP000813444"/>
    </source>
</evidence>
<protein>
    <submittedName>
        <fullName evidence="4">Uncharacterized protein</fullName>
    </submittedName>
</protein>
<dbReference type="OrthoDB" id="5424005at2759"/>
<feature type="region of interest" description="Disordered" evidence="2">
    <location>
        <begin position="187"/>
        <end position="208"/>
    </location>
</feature>
<feature type="transmembrane region" description="Helical" evidence="3">
    <location>
        <begin position="7"/>
        <end position="29"/>
    </location>
</feature>
<keyword evidence="3" id="KW-1133">Transmembrane helix</keyword>
<keyword evidence="5" id="KW-1185">Reference proteome</keyword>
<dbReference type="EMBL" id="JAGPNK010000011">
    <property type="protein sequence ID" value="KAH7311428.1"/>
    <property type="molecule type" value="Genomic_DNA"/>
</dbReference>
<evidence type="ECO:0000256" key="2">
    <source>
        <dbReference type="SAM" id="MobiDB-lite"/>
    </source>
</evidence>
<gene>
    <name evidence="4" type="ORF">B0I35DRAFT_481391</name>
</gene>
<feature type="transmembrane region" description="Helical" evidence="3">
    <location>
        <begin position="93"/>
        <end position="115"/>
    </location>
</feature>
<keyword evidence="1" id="KW-0175">Coiled coil</keyword>
<evidence type="ECO:0000313" key="4">
    <source>
        <dbReference type="EMBL" id="KAH7311428.1"/>
    </source>
</evidence>
<keyword evidence="3" id="KW-0472">Membrane</keyword>
<name>A0A8K0SPE4_9HYPO</name>